<evidence type="ECO:0000256" key="6">
    <source>
        <dbReference type="ARBA" id="ARBA00022692"/>
    </source>
</evidence>
<comment type="similarity">
    <text evidence="2 11">Belongs to the SWEET sugar transporter family.</text>
</comment>
<evidence type="ECO:0000256" key="5">
    <source>
        <dbReference type="ARBA" id="ARBA00022597"/>
    </source>
</evidence>
<feature type="transmembrane region" description="Helical" evidence="11">
    <location>
        <begin position="6"/>
        <end position="28"/>
    </location>
</feature>
<evidence type="ECO:0000313" key="13">
    <source>
        <dbReference type="Proteomes" id="UP000797356"/>
    </source>
</evidence>
<evidence type="ECO:0000313" key="12">
    <source>
        <dbReference type="EMBL" id="KAG1330345.1"/>
    </source>
</evidence>
<evidence type="ECO:0000256" key="1">
    <source>
        <dbReference type="ARBA" id="ARBA00004651"/>
    </source>
</evidence>
<evidence type="ECO:0000256" key="8">
    <source>
        <dbReference type="ARBA" id="ARBA00022989"/>
    </source>
</evidence>
<organism evidence="12 13">
    <name type="scientific">Cocos nucifera</name>
    <name type="common">Coconut palm</name>
    <dbReference type="NCBI Taxonomy" id="13894"/>
    <lineage>
        <taxon>Eukaryota</taxon>
        <taxon>Viridiplantae</taxon>
        <taxon>Streptophyta</taxon>
        <taxon>Embryophyta</taxon>
        <taxon>Tracheophyta</taxon>
        <taxon>Spermatophyta</taxon>
        <taxon>Magnoliopsida</taxon>
        <taxon>Liliopsida</taxon>
        <taxon>Arecaceae</taxon>
        <taxon>Arecoideae</taxon>
        <taxon>Cocoseae</taxon>
        <taxon>Attaleinae</taxon>
        <taxon>Cocos</taxon>
    </lineage>
</organism>
<dbReference type="OrthoDB" id="409725at2759"/>
<dbReference type="PANTHER" id="PTHR10791">
    <property type="entry name" value="RAG1-ACTIVATING PROTEIN 1"/>
    <property type="match status" value="1"/>
</dbReference>
<dbReference type="PANTHER" id="PTHR10791:SF28">
    <property type="entry name" value="BIDIRECTIONAL SUGAR TRANSPORTER SWEET3"/>
    <property type="match status" value="1"/>
</dbReference>
<comment type="function">
    <text evidence="11">Mediates both low-affinity uptake and efflux of sugar across the membrane.</text>
</comment>
<keyword evidence="7" id="KW-0677">Repeat</keyword>
<comment type="caution">
    <text evidence="12">The sequence shown here is derived from an EMBL/GenBank/DDBJ whole genome shotgun (WGS) entry which is preliminary data.</text>
</comment>
<feature type="transmembrane region" description="Helical" evidence="11">
    <location>
        <begin position="131"/>
        <end position="153"/>
    </location>
</feature>
<dbReference type="EMBL" id="CM017873">
    <property type="protein sequence ID" value="KAG1330345.1"/>
    <property type="molecule type" value="Genomic_DNA"/>
</dbReference>
<comment type="subcellular location">
    <subcellularLocation>
        <location evidence="1 11">Cell membrane</location>
        <topology evidence="1 11">Multi-pass membrane protein</topology>
    </subcellularLocation>
</comment>
<protein>
    <recommendedName>
        <fullName evidence="11">Bidirectional sugar transporter SWEET</fullName>
    </recommendedName>
</protein>
<sequence length="246" mass="27610">MGDTIRVTVGIMANAASLLLYAAPIPTFKRMIRKRSTEEFSCVPYIIALLNCLLYTWYGLPMVSQGWENFPVITINGLGIPLEISFIFIYIWFSVPEQKKFVSLVVLPVLVLFTMTAFVSSFVLHDHHHRKVFVGCIGLVASISMYSSPLVAVKQVIKTKSVEFMPFYLSFFSFIASSLWMAYGLLGRDLFLATPNILGCPIGLLQLVLYCVYRKSKGAQTEPNKVDLEKDGAKFAAQLQEVKLEN</sequence>
<accession>A0A8K0HXL3</accession>
<dbReference type="GO" id="GO:0051119">
    <property type="term" value="F:sugar transmembrane transporter activity"/>
    <property type="evidence" value="ECO:0007669"/>
    <property type="project" value="InterPro"/>
</dbReference>
<keyword evidence="6 11" id="KW-0812">Transmembrane</keyword>
<evidence type="ECO:0000256" key="4">
    <source>
        <dbReference type="ARBA" id="ARBA00022475"/>
    </source>
</evidence>
<comment type="subunit">
    <text evidence="10">Forms homooligomers and/or heterooligomers.</text>
</comment>
<keyword evidence="3 11" id="KW-0813">Transport</keyword>
<keyword evidence="5 11" id="KW-0762">Sugar transport</keyword>
<evidence type="ECO:0000256" key="2">
    <source>
        <dbReference type="ARBA" id="ARBA00007809"/>
    </source>
</evidence>
<reference evidence="12" key="1">
    <citation type="journal article" date="2017" name="Gigascience">
        <title>The genome draft of coconut (Cocos nucifera).</title>
        <authorList>
            <person name="Xiao Y."/>
            <person name="Xu P."/>
            <person name="Fan H."/>
            <person name="Baudouin L."/>
            <person name="Xia W."/>
            <person name="Bocs S."/>
            <person name="Xu J."/>
            <person name="Li Q."/>
            <person name="Guo A."/>
            <person name="Zhou L."/>
            <person name="Li J."/>
            <person name="Wu Y."/>
            <person name="Ma Z."/>
            <person name="Armero A."/>
            <person name="Issali A.E."/>
            <person name="Liu N."/>
            <person name="Peng M."/>
            <person name="Yang Y."/>
        </authorList>
    </citation>
    <scope>NUCLEOTIDE SEQUENCE</scope>
    <source>
        <tissue evidence="12">Spear leaf of Hainan Tall coconut</tissue>
    </source>
</reference>
<keyword evidence="9 11" id="KW-0472">Membrane</keyword>
<keyword evidence="13" id="KW-1185">Reference proteome</keyword>
<dbReference type="FunFam" id="1.20.1280.290:FF:000002">
    <property type="entry name" value="Bidirectional sugar transporter SWEET"/>
    <property type="match status" value="1"/>
</dbReference>
<feature type="transmembrane region" description="Helical" evidence="11">
    <location>
        <begin position="70"/>
        <end position="93"/>
    </location>
</feature>
<dbReference type="Proteomes" id="UP000797356">
    <property type="component" value="Chromosome 2"/>
</dbReference>
<keyword evidence="4" id="KW-1003">Cell membrane</keyword>
<proteinExistence type="inferred from homology"/>
<feature type="transmembrane region" description="Helical" evidence="11">
    <location>
        <begin position="105"/>
        <end position="125"/>
    </location>
</feature>
<name>A0A8K0HXL3_COCNU</name>
<evidence type="ECO:0000256" key="9">
    <source>
        <dbReference type="ARBA" id="ARBA00023136"/>
    </source>
</evidence>
<dbReference type="GO" id="GO:0005886">
    <property type="term" value="C:plasma membrane"/>
    <property type="evidence" value="ECO:0007669"/>
    <property type="project" value="UniProtKB-SubCell"/>
</dbReference>
<feature type="transmembrane region" description="Helical" evidence="11">
    <location>
        <begin position="165"/>
        <end position="186"/>
    </location>
</feature>
<evidence type="ECO:0000256" key="7">
    <source>
        <dbReference type="ARBA" id="ARBA00022737"/>
    </source>
</evidence>
<evidence type="ECO:0000256" key="11">
    <source>
        <dbReference type="RuleBase" id="RU910715"/>
    </source>
</evidence>
<reference evidence="12" key="2">
    <citation type="submission" date="2019-07" db="EMBL/GenBank/DDBJ databases">
        <authorList>
            <person name="Yang Y."/>
            <person name="Bocs S."/>
            <person name="Baudouin L."/>
        </authorList>
    </citation>
    <scope>NUCLEOTIDE SEQUENCE</scope>
    <source>
        <tissue evidence="12">Spear leaf of Hainan Tall coconut</tissue>
    </source>
</reference>
<evidence type="ECO:0000256" key="10">
    <source>
        <dbReference type="ARBA" id="ARBA00038715"/>
    </source>
</evidence>
<evidence type="ECO:0000256" key="3">
    <source>
        <dbReference type="ARBA" id="ARBA00022448"/>
    </source>
</evidence>
<feature type="transmembrane region" description="Helical" evidence="11">
    <location>
        <begin position="192"/>
        <end position="213"/>
    </location>
</feature>
<keyword evidence="8 11" id="KW-1133">Transmembrane helix</keyword>
<dbReference type="AlphaFoldDB" id="A0A8K0HXL3"/>
<dbReference type="Pfam" id="PF03083">
    <property type="entry name" value="MtN3_slv"/>
    <property type="match status" value="2"/>
</dbReference>
<feature type="transmembrane region" description="Helical" evidence="11">
    <location>
        <begin position="40"/>
        <end position="58"/>
    </location>
</feature>
<gene>
    <name evidence="12" type="ORF">COCNU_02G003130</name>
</gene>
<dbReference type="InterPro" id="IPR047664">
    <property type="entry name" value="SWEET"/>
</dbReference>
<dbReference type="InterPro" id="IPR004316">
    <property type="entry name" value="SWEET_rpt"/>
</dbReference>
<dbReference type="Gene3D" id="1.20.1280.290">
    <property type="match status" value="2"/>
</dbReference>
<dbReference type="FunFam" id="1.20.1280.290:FF:000001">
    <property type="entry name" value="Bidirectional sugar transporter SWEET"/>
    <property type="match status" value="1"/>
</dbReference>